<evidence type="ECO:0000313" key="2">
    <source>
        <dbReference type="Proteomes" id="UP000219072"/>
    </source>
</evidence>
<gene>
    <name evidence="1" type="ORF">SAMN06297387_10593</name>
</gene>
<accession>A0A286DUC8</accession>
<dbReference type="GO" id="GO:0008168">
    <property type="term" value="F:methyltransferase activity"/>
    <property type="evidence" value="ECO:0007669"/>
    <property type="project" value="UniProtKB-KW"/>
</dbReference>
<evidence type="ECO:0000313" key="1">
    <source>
        <dbReference type="EMBL" id="SOD62277.1"/>
    </source>
</evidence>
<organism evidence="1 2">
    <name type="scientific">Streptomyces zhaozhouensis</name>
    <dbReference type="NCBI Taxonomy" id="1300267"/>
    <lineage>
        <taxon>Bacteria</taxon>
        <taxon>Bacillati</taxon>
        <taxon>Actinomycetota</taxon>
        <taxon>Actinomycetes</taxon>
        <taxon>Kitasatosporales</taxon>
        <taxon>Streptomycetaceae</taxon>
        <taxon>Streptomyces</taxon>
    </lineage>
</organism>
<dbReference type="OrthoDB" id="4134439at2"/>
<sequence>MHDYLLGGAEHYRADREAVARLLALAPSSVAVVRNCRAFLERAVRVLARDHGVTQYIDFGVGMPARENVHQIARRHVPGARVVYVDIDPMAVAHGRLVLEEDRDTLVVRADITRPERVFADPGVRRLLAAEPTAALFGSVLHCLTDAQAPAELVADVSARLPPGSFVALSHLVSDDALVRRRITALMAELTGGRWGRVRERADVAGYFAGTRLLDPGLTDVRHWRPDDRLQPPQRTDEWTGWCGVAAT</sequence>
<proteinExistence type="predicted"/>
<keyword evidence="1" id="KW-0808">Transferase</keyword>
<keyword evidence="2" id="KW-1185">Reference proteome</keyword>
<reference evidence="1 2" key="1">
    <citation type="submission" date="2017-09" db="EMBL/GenBank/DDBJ databases">
        <authorList>
            <person name="Ehlers B."/>
            <person name="Leendertz F.H."/>
        </authorList>
    </citation>
    <scope>NUCLEOTIDE SEQUENCE [LARGE SCALE GENOMIC DNA]</scope>
    <source>
        <strain evidence="1 2">CGMCC 4.7095</strain>
    </source>
</reference>
<dbReference type="AlphaFoldDB" id="A0A286DUC8"/>
<dbReference type="Pfam" id="PF04672">
    <property type="entry name" value="Methyltransf_19"/>
    <property type="match status" value="1"/>
</dbReference>
<protein>
    <submittedName>
        <fullName evidence="1">S-adenosyl methyltransferase</fullName>
    </submittedName>
</protein>
<keyword evidence="1" id="KW-0489">Methyltransferase</keyword>
<dbReference type="Proteomes" id="UP000219072">
    <property type="component" value="Unassembled WGS sequence"/>
</dbReference>
<dbReference type="SUPFAM" id="SSF53335">
    <property type="entry name" value="S-adenosyl-L-methionine-dependent methyltransferases"/>
    <property type="match status" value="1"/>
</dbReference>
<dbReference type="InterPro" id="IPR029063">
    <property type="entry name" value="SAM-dependent_MTases_sf"/>
</dbReference>
<name>A0A286DUC8_9ACTN</name>
<dbReference type="Gene3D" id="3.40.50.150">
    <property type="entry name" value="Vaccinia Virus protein VP39"/>
    <property type="match status" value="1"/>
</dbReference>
<dbReference type="EMBL" id="OCNE01000005">
    <property type="protein sequence ID" value="SOD62277.1"/>
    <property type="molecule type" value="Genomic_DNA"/>
</dbReference>
<dbReference type="GO" id="GO:0032259">
    <property type="term" value="P:methylation"/>
    <property type="evidence" value="ECO:0007669"/>
    <property type="project" value="UniProtKB-KW"/>
</dbReference>
<dbReference type="InterPro" id="IPR006764">
    <property type="entry name" value="SAM_dep_MeTrfase_SAV2177_type"/>
</dbReference>
<dbReference type="PIRSF" id="PIRSF017393">
    <property type="entry name" value="MTase_SAV2177"/>
    <property type="match status" value="1"/>
</dbReference>